<evidence type="ECO:0000313" key="4">
    <source>
        <dbReference type="EMBL" id="NEY80665.1"/>
    </source>
</evidence>
<dbReference type="Pfam" id="PF07885">
    <property type="entry name" value="Ion_trans_2"/>
    <property type="match status" value="1"/>
</dbReference>
<dbReference type="GO" id="GO:0034220">
    <property type="term" value="P:monoatomic ion transmembrane transport"/>
    <property type="evidence" value="ECO:0007669"/>
    <property type="project" value="UniProtKB-KW"/>
</dbReference>
<evidence type="ECO:0000313" key="6">
    <source>
        <dbReference type="Proteomes" id="UP000570010"/>
    </source>
</evidence>
<proteinExistence type="predicted"/>
<dbReference type="Proteomes" id="UP000472971">
    <property type="component" value="Unassembled WGS sequence"/>
</dbReference>
<evidence type="ECO:0000256" key="1">
    <source>
        <dbReference type="SAM" id="Phobius"/>
    </source>
</evidence>
<feature type="domain" description="Potassium channel" evidence="2">
    <location>
        <begin position="52"/>
        <end position="126"/>
    </location>
</feature>
<dbReference type="EMBL" id="JAAIWN010000006">
    <property type="protein sequence ID" value="NEY80665.1"/>
    <property type="molecule type" value="Genomic_DNA"/>
</dbReference>
<keyword evidence="4" id="KW-0813">Transport</keyword>
<accession>A0A6B3VWH3</accession>
<feature type="transmembrane region" description="Helical" evidence="1">
    <location>
        <begin position="109"/>
        <end position="130"/>
    </location>
</feature>
<organism evidence="4 5">
    <name type="scientific">Bacillus aquiflavi</name>
    <dbReference type="NCBI Taxonomy" id="2672567"/>
    <lineage>
        <taxon>Bacteria</taxon>
        <taxon>Bacillati</taxon>
        <taxon>Bacillota</taxon>
        <taxon>Bacilli</taxon>
        <taxon>Bacillales</taxon>
        <taxon>Bacillaceae</taxon>
        <taxon>Bacillus</taxon>
    </lineage>
</organism>
<keyword evidence="4" id="KW-0407">Ion channel</keyword>
<keyword evidence="4" id="KW-0406">Ion transport</keyword>
<protein>
    <submittedName>
        <fullName evidence="4">Two pore domain potassium channel family protein</fullName>
    </submittedName>
</protein>
<gene>
    <name evidence="4" type="ORF">G4D64_03825</name>
    <name evidence="3" type="ORF">H1Z61_03860</name>
</gene>
<dbReference type="AlphaFoldDB" id="A0A6B3VWH3"/>
<reference evidence="3 6" key="2">
    <citation type="submission" date="2020-07" db="EMBL/GenBank/DDBJ databases">
        <authorList>
            <person name="Feng H."/>
        </authorList>
    </citation>
    <scope>NUCLEOTIDE SEQUENCE [LARGE SCALE GENOMIC DNA]</scope>
    <source>
        <strain evidence="3">S-12</strain>
        <strain evidence="6">s-12</strain>
    </source>
</reference>
<evidence type="ECO:0000313" key="5">
    <source>
        <dbReference type="Proteomes" id="UP000472971"/>
    </source>
</evidence>
<feature type="transmembrane region" description="Helical" evidence="1">
    <location>
        <begin position="37"/>
        <end position="57"/>
    </location>
</feature>
<dbReference type="Gene3D" id="1.10.287.70">
    <property type="match status" value="1"/>
</dbReference>
<name>A0A6B3VWH3_9BACI</name>
<dbReference type="Proteomes" id="UP000570010">
    <property type="component" value="Unassembled WGS sequence"/>
</dbReference>
<dbReference type="EMBL" id="JACEIO010000006">
    <property type="protein sequence ID" value="MBA4536297.1"/>
    <property type="molecule type" value="Genomic_DNA"/>
</dbReference>
<dbReference type="InterPro" id="IPR013099">
    <property type="entry name" value="K_chnl_dom"/>
</dbReference>
<dbReference type="RefSeq" id="WP_163240298.1">
    <property type="nucleotide sequence ID" value="NZ_JAAIWN010000006.1"/>
</dbReference>
<keyword evidence="1" id="KW-0812">Transmembrane</keyword>
<sequence>MVYYLFFVIVVIVIYLSLRTLFTPYKLRDKHLSFENFMFLVFIYLTILIGFGLIYMILELRGYDVLLDNGLPIDGNFFVKLQTVIYFSGITLFSVGYGDVAPLGIARGIAVIEALIGYAIPAAFVVRTFVEGKK</sequence>
<reference evidence="4 5" key="1">
    <citation type="submission" date="2020-02" db="EMBL/GenBank/DDBJ databases">
        <title>Bacillus aquiflavi sp. nov., isolated from yellow water of strong flavor Chinese baijiu in Yibin region of China.</title>
        <authorList>
            <person name="Xie J."/>
        </authorList>
    </citation>
    <scope>NUCLEOTIDE SEQUENCE [LARGE SCALE GENOMIC DNA]</scope>
    <source>
        <strain evidence="4 5">3H-10</strain>
    </source>
</reference>
<evidence type="ECO:0000259" key="2">
    <source>
        <dbReference type="Pfam" id="PF07885"/>
    </source>
</evidence>
<keyword evidence="1" id="KW-1133">Transmembrane helix</keyword>
<keyword evidence="1" id="KW-0472">Membrane</keyword>
<comment type="caution">
    <text evidence="4">The sequence shown here is derived from an EMBL/GenBank/DDBJ whole genome shotgun (WGS) entry which is preliminary data.</text>
</comment>
<feature type="transmembrane region" description="Helical" evidence="1">
    <location>
        <begin position="77"/>
        <end position="97"/>
    </location>
</feature>
<dbReference type="SUPFAM" id="SSF81324">
    <property type="entry name" value="Voltage-gated potassium channels"/>
    <property type="match status" value="1"/>
</dbReference>
<keyword evidence="5" id="KW-1185">Reference proteome</keyword>
<feature type="transmembrane region" description="Helical" evidence="1">
    <location>
        <begin position="6"/>
        <end position="25"/>
    </location>
</feature>
<evidence type="ECO:0000313" key="3">
    <source>
        <dbReference type="EMBL" id="MBA4536297.1"/>
    </source>
</evidence>